<accession>C0QET3</accession>
<reference evidence="14 15" key="1">
    <citation type="journal article" date="2009" name="Environ. Microbiol.">
        <title>Genome sequence of Desulfobacterium autotrophicum HRM2, a marine sulfate reducer oxidizing organic carbon completely to carbon dioxide.</title>
        <authorList>
            <person name="Strittmatter A.W."/>
            <person name="Liesegang H."/>
            <person name="Rabus R."/>
            <person name="Decker I."/>
            <person name="Amann J."/>
            <person name="Andres S."/>
            <person name="Henne A."/>
            <person name="Fricke W.F."/>
            <person name="Martinez-Arias R."/>
            <person name="Bartels D."/>
            <person name="Goesmann A."/>
            <person name="Krause L."/>
            <person name="Puehler A."/>
            <person name="Klenk H.P."/>
            <person name="Richter M."/>
            <person name="Schuler M."/>
            <person name="Gloeckner F.O."/>
            <person name="Meyerdierks A."/>
            <person name="Gottschalk G."/>
            <person name="Amann R."/>
        </authorList>
    </citation>
    <scope>NUCLEOTIDE SEQUENCE [LARGE SCALE GENOMIC DNA]</scope>
    <source>
        <strain evidence="15">ATCC 43914 / DSM 3382 / HRM2</strain>
    </source>
</reference>
<dbReference type="eggNOG" id="COG0215">
    <property type="taxonomic scope" value="Bacteria"/>
</dbReference>
<evidence type="ECO:0000256" key="10">
    <source>
        <dbReference type="ARBA" id="ARBA00022917"/>
    </source>
</evidence>
<dbReference type="Pfam" id="PF09190">
    <property type="entry name" value="DALR_2"/>
    <property type="match status" value="1"/>
</dbReference>
<proteinExistence type="inferred from homology"/>
<dbReference type="GO" id="GO:0004817">
    <property type="term" value="F:cysteine-tRNA ligase activity"/>
    <property type="evidence" value="ECO:0007669"/>
    <property type="project" value="UniProtKB-UniRule"/>
</dbReference>
<feature type="binding site" evidence="12">
    <location>
        <position position="210"/>
    </location>
    <ligand>
        <name>Zn(2+)</name>
        <dbReference type="ChEBI" id="CHEBI:29105"/>
    </ligand>
</feature>
<dbReference type="InterPro" id="IPR015273">
    <property type="entry name" value="Cys-tRNA-synt_Ia_DALR"/>
</dbReference>
<dbReference type="InterPro" id="IPR015803">
    <property type="entry name" value="Cys-tRNA-ligase"/>
</dbReference>
<dbReference type="InterPro" id="IPR032678">
    <property type="entry name" value="tRNA-synt_1_cat_dom"/>
</dbReference>
<dbReference type="EMBL" id="CP001087">
    <property type="protein sequence ID" value="ACN15425.1"/>
    <property type="molecule type" value="Genomic_DNA"/>
</dbReference>
<keyword evidence="15" id="KW-1185">Reference proteome</keyword>
<dbReference type="Gene3D" id="3.40.50.620">
    <property type="entry name" value="HUPs"/>
    <property type="match status" value="1"/>
</dbReference>
<dbReference type="InterPro" id="IPR014729">
    <property type="entry name" value="Rossmann-like_a/b/a_fold"/>
</dbReference>
<comment type="similarity">
    <text evidence="2 12">Belongs to the class-I aminoacyl-tRNA synthetase family.</text>
</comment>
<dbReference type="Pfam" id="PF23493">
    <property type="entry name" value="CysS_C"/>
    <property type="match status" value="1"/>
</dbReference>
<dbReference type="AlphaFoldDB" id="C0QET3"/>
<gene>
    <name evidence="12" type="primary">cysS</name>
    <name evidence="14" type="synonym">cysS2</name>
    <name evidence="14" type="ordered locus">HRM2_23300</name>
</gene>
<evidence type="ECO:0000256" key="12">
    <source>
        <dbReference type="HAMAP-Rule" id="MF_00041"/>
    </source>
</evidence>
<dbReference type="SMART" id="SM00840">
    <property type="entry name" value="DALR_2"/>
    <property type="match status" value="1"/>
</dbReference>
<dbReference type="HAMAP" id="MF_00041">
    <property type="entry name" value="Cys_tRNA_synth"/>
    <property type="match status" value="1"/>
</dbReference>
<dbReference type="Pfam" id="PF01406">
    <property type="entry name" value="tRNA-synt_1e"/>
    <property type="match status" value="1"/>
</dbReference>
<dbReference type="GO" id="GO:0005829">
    <property type="term" value="C:cytosol"/>
    <property type="evidence" value="ECO:0007669"/>
    <property type="project" value="TreeGrafter"/>
</dbReference>
<keyword evidence="11 12" id="KW-0030">Aminoacyl-tRNA synthetase</keyword>
<comment type="subcellular location">
    <subcellularLocation>
        <location evidence="1 12">Cytoplasm</location>
    </subcellularLocation>
</comment>
<keyword evidence="7 12" id="KW-0547">Nucleotide-binding</keyword>
<name>C0QET3_DESAH</name>
<comment type="subunit">
    <text evidence="3 12">Monomer.</text>
</comment>
<keyword evidence="9 12" id="KW-0067">ATP-binding</keyword>
<dbReference type="InterPro" id="IPR056411">
    <property type="entry name" value="CysS_C"/>
</dbReference>
<dbReference type="KEGG" id="dat:HRM2_23300"/>
<keyword evidence="4 12" id="KW-0963">Cytoplasm</keyword>
<dbReference type="OrthoDB" id="9815130at2"/>
<sequence>MSLRIYNTQTRTKETFIPLEKNKVKMYVCGPTVYDTSHIGHARSVVVFDVVFRWLRHSGYDVCYVRNFTDVDDKIINRANELGQDPKEISERYIKEFHNEMDALNVLRPTIEPKATEHIQDIIDFIQRLIDKGKAYHVPGSDVFFSIQSFDEYGKLSGRNPDDMMPGSRIAVDDKKRDPKDFTLWKPVKPGEPSWPSPWGDGRPGWHIECSAMSYKYLGESFDIHGGGKDLIFPHHENEIAQSEAAFGKTFVRYWIHNGFVDINNEKMSKSLGNFTMIKDVLKDYHPEVMRMFLLSKHYRSPIDYNDTSMDEVISGLDRLYAFVERAQGAGATVNGVEPGKEWASFEAAMDDDFNTARAMATLFDTVKTGNRILDQQGETVSPETLSAVSTLCADLKRMGSILGILAQEPQDYFRAKKESGLAGKDLDGDAIERLIQERVAARQSKNFARADEIRAELDAMNIVLEDGPDGTTWKIG</sequence>
<dbReference type="FunFam" id="3.40.50.620:FF:000009">
    <property type="entry name" value="Cysteine--tRNA ligase"/>
    <property type="match status" value="1"/>
</dbReference>
<evidence type="ECO:0000256" key="3">
    <source>
        <dbReference type="ARBA" id="ARBA00011245"/>
    </source>
</evidence>
<evidence type="ECO:0000256" key="6">
    <source>
        <dbReference type="ARBA" id="ARBA00022723"/>
    </source>
</evidence>
<evidence type="ECO:0000256" key="11">
    <source>
        <dbReference type="ARBA" id="ARBA00023146"/>
    </source>
</evidence>
<dbReference type="SUPFAM" id="SSF47323">
    <property type="entry name" value="Anticodon-binding domain of a subclass of class I aminoacyl-tRNA synthetases"/>
    <property type="match status" value="1"/>
</dbReference>
<dbReference type="Proteomes" id="UP000000442">
    <property type="component" value="Chromosome"/>
</dbReference>
<dbReference type="GO" id="GO:0006423">
    <property type="term" value="P:cysteinyl-tRNA aminoacylation"/>
    <property type="evidence" value="ECO:0007669"/>
    <property type="project" value="UniProtKB-UniRule"/>
</dbReference>
<feature type="binding site" evidence="12">
    <location>
        <position position="235"/>
    </location>
    <ligand>
        <name>Zn(2+)</name>
        <dbReference type="ChEBI" id="CHEBI:29105"/>
    </ligand>
</feature>
<organism evidence="14 15">
    <name type="scientific">Desulforapulum autotrophicum (strain ATCC 43914 / DSM 3382 / VKM B-1955 / HRM2)</name>
    <name type="common">Desulfobacterium autotrophicum</name>
    <dbReference type="NCBI Taxonomy" id="177437"/>
    <lineage>
        <taxon>Bacteria</taxon>
        <taxon>Pseudomonadati</taxon>
        <taxon>Thermodesulfobacteriota</taxon>
        <taxon>Desulfobacteria</taxon>
        <taxon>Desulfobacterales</taxon>
        <taxon>Desulfobacteraceae</taxon>
        <taxon>Desulforapulum</taxon>
    </lineage>
</organism>
<comment type="cofactor">
    <cofactor evidence="12">
        <name>Zn(2+)</name>
        <dbReference type="ChEBI" id="CHEBI:29105"/>
    </cofactor>
    <text evidence="12">Binds 1 zinc ion per subunit.</text>
</comment>
<evidence type="ECO:0000313" key="14">
    <source>
        <dbReference type="EMBL" id="ACN15425.1"/>
    </source>
</evidence>
<evidence type="ECO:0000256" key="4">
    <source>
        <dbReference type="ARBA" id="ARBA00022490"/>
    </source>
</evidence>
<evidence type="ECO:0000256" key="7">
    <source>
        <dbReference type="ARBA" id="ARBA00022741"/>
    </source>
</evidence>
<keyword evidence="10 12" id="KW-0648">Protein biosynthesis</keyword>
<feature type="binding site" evidence="12">
    <location>
        <position position="239"/>
    </location>
    <ligand>
        <name>Zn(2+)</name>
        <dbReference type="ChEBI" id="CHEBI:29105"/>
    </ligand>
</feature>
<comment type="catalytic activity">
    <reaction evidence="12">
        <text>tRNA(Cys) + L-cysteine + ATP = L-cysteinyl-tRNA(Cys) + AMP + diphosphate</text>
        <dbReference type="Rhea" id="RHEA:17773"/>
        <dbReference type="Rhea" id="RHEA-COMP:9661"/>
        <dbReference type="Rhea" id="RHEA-COMP:9679"/>
        <dbReference type="ChEBI" id="CHEBI:30616"/>
        <dbReference type="ChEBI" id="CHEBI:33019"/>
        <dbReference type="ChEBI" id="CHEBI:35235"/>
        <dbReference type="ChEBI" id="CHEBI:78442"/>
        <dbReference type="ChEBI" id="CHEBI:78517"/>
        <dbReference type="ChEBI" id="CHEBI:456215"/>
        <dbReference type="EC" id="6.1.1.16"/>
    </reaction>
</comment>
<dbReference type="EC" id="6.1.1.16" evidence="12"/>
<dbReference type="CDD" id="cd00672">
    <property type="entry name" value="CysRS_core"/>
    <property type="match status" value="1"/>
</dbReference>
<evidence type="ECO:0000256" key="5">
    <source>
        <dbReference type="ARBA" id="ARBA00022598"/>
    </source>
</evidence>
<dbReference type="GO" id="GO:0008270">
    <property type="term" value="F:zinc ion binding"/>
    <property type="evidence" value="ECO:0007669"/>
    <property type="project" value="UniProtKB-UniRule"/>
</dbReference>
<feature type="binding site" evidence="12">
    <location>
        <position position="29"/>
    </location>
    <ligand>
        <name>Zn(2+)</name>
        <dbReference type="ChEBI" id="CHEBI:29105"/>
    </ligand>
</feature>
<dbReference type="CDD" id="cd07963">
    <property type="entry name" value="Anticodon_Ia_Cys"/>
    <property type="match status" value="1"/>
</dbReference>
<feature type="domain" description="Cysteinyl-tRNA synthetase class Ia DALR" evidence="13">
    <location>
        <begin position="345"/>
        <end position="414"/>
    </location>
</feature>
<evidence type="ECO:0000259" key="13">
    <source>
        <dbReference type="SMART" id="SM00840"/>
    </source>
</evidence>
<dbReference type="SUPFAM" id="SSF52374">
    <property type="entry name" value="Nucleotidylyl transferase"/>
    <property type="match status" value="1"/>
</dbReference>
<keyword evidence="6 12" id="KW-0479">Metal-binding</keyword>
<dbReference type="STRING" id="177437.HRM2_23300"/>
<evidence type="ECO:0000256" key="1">
    <source>
        <dbReference type="ARBA" id="ARBA00004496"/>
    </source>
</evidence>
<dbReference type="GO" id="GO:0005524">
    <property type="term" value="F:ATP binding"/>
    <property type="evidence" value="ECO:0007669"/>
    <property type="project" value="UniProtKB-UniRule"/>
</dbReference>
<protein>
    <recommendedName>
        <fullName evidence="12">Cysteine--tRNA ligase</fullName>
        <ecNumber evidence="12">6.1.1.16</ecNumber>
    </recommendedName>
    <alternativeName>
        <fullName evidence="12">Cysteinyl-tRNA synthetase</fullName>
        <shortName evidence="12">CysRS</shortName>
    </alternativeName>
</protein>
<dbReference type="InterPro" id="IPR009080">
    <property type="entry name" value="tRNAsynth_Ia_anticodon-bd"/>
</dbReference>
<feature type="short sequence motif" description="'KMSKS' region" evidence="12">
    <location>
        <begin position="267"/>
        <end position="271"/>
    </location>
</feature>
<dbReference type="HOGENOM" id="CLU_013528_0_1_7"/>
<dbReference type="InterPro" id="IPR024909">
    <property type="entry name" value="Cys-tRNA/MSH_ligase"/>
</dbReference>
<dbReference type="Gene3D" id="1.20.120.1910">
    <property type="entry name" value="Cysteine-tRNA ligase, C-terminal anti-codon recognition domain"/>
    <property type="match status" value="1"/>
</dbReference>
<evidence type="ECO:0000313" key="15">
    <source>
        <dbReference type="Proteomes" id="UP000000442"/>
    </source>
</evidence>
<dbReference type="RefSeq" id="WP_015904193.1">
    <property type="nucleotide sequence ID" value="NC_012108.1"/>
</dbReference>
<keyword evidence="8 12" id="KW-0862">Zinc</keyword>
<feature type="binding site" evidence="12">
    <location>
        <position position="270"/>
    </location>
    <ligand>
        <name>ATP</name>
        <dbReference type="ChEBI" id="CHEBI:30616"/>
    </ligand>
</feature>
<dbReference type="PANTHER" id="PTHR10890:SF3">
    <property type="entry name" value="CYSTEINE--TRNA LIGASE, CYTOPLASMIC"/>
    <property type="match status" value="1"/>
</dbReference>
<feature type="short sequence motif" description="'HIGH' region" evidence="12">
    <location>
        <begin position="31"/>
        <end position="41"/>
    </location>
</feature>
<dbReference type="PRINTS" id="PR00983">
    <property type="entry name" value="TRNASYNTHCYS"/>
</dbReference>
<evidence type="ECO:0000256" key="2">
    <source>
        <dbReference type="ARBA" id="ARBA00005594"/>
    </source>
</evidence>
<evidence type="ECO:0000256" key="8">
    <source>
        <dbReference type="ARBA" id="ARBA00022833"/>
    </source>
</evidence>
<keyword evidence="5 12" id="KW-0436">Ligase</keyword>
<dbReference type="PANTHER" id="PTHR10890">
    <property type="entry name" value="CYSTEINYL-TRNA SYNTHETASE"/>
    <property type="match status" value="1"/>
</dbReference>
<dbReference type="NCBIfam" id="TIGR00435">
    <property type="entry name" value="cysS"/>
    <property type="match status" value="1"/>
</dbReference>
<evidence type="ECO:0000256" key="9">
    <source>
        <dbReference type="ARBA" id="ARBA00022840"/>
    </source>
</evidence>